<feature type="compositionally biased region" description="Basic residues" evidence="1">
    <location>
        <begin position="15"/>
        <end position="25"/>
    </location>
</feature>
<dbReference type="EMBL" id="AMYD01000472">
    <property type="protein sequence ID" value="EQB57548.1"/>
    <property type="molecule type" value="Genomic_DNA"/>
</dbReference>
<name>T0KYH0_COLGC</name>
<protein>
    <submittedName>
        <fullName evidence="2">Uncharacterized protein</fullName>
    </submittedName>
</protein>
<proteinExistence type="predicted"/>
<dbReference type="Proteomes" id="UP000015530">
    <property type="component" value="Unassembled WGS sequence"/>
</dbReference>
<feature type="region of interest" description="Disordered" evidence="1">
    <location>
        <begin position="1"/>
        <end position="32"/>
    </location>
</feature>
<gene>
    <name evidence="2" type="ORF">CGLO_02305</name>
</gene>
<reference evidence="3" key="1">
    <citation type="journal article" date="2013" name="Mol. Plant Microbe Interact.">
        <title>Global aspects of pacC regulation of pathogenicity genes in Colletotrichum gloeosporioides as revealed by transcriptome analysis.</title>
        <authorList>
            <person name="Alkan N."/>
            <person name="Meng X."/>
            <person name="Friedlander G."/>
            <person name="Reuveni E."/>
            <person name="Sukno S."/>
            <person name="Sherman A."/>
            <person name="Thon M."/>
            <person name="Fluhr R."/>
            <person name="Prusky D."/>
        </authorList>
    </citation>
    <scope>NUCLEOTIDE SEQUENCE [LARGE SCALE GENOMIC DNA]</scope>
    <source>
        <strain evidence="3">Cg-14</strain>
    </source>
</reference>
<sequence length="67" mass="7350">MESIPSQASPPSYKLTKKDRKRSSRNPHSDAFPAIVLLETDKPDFLGFPGADTLSNVAARDARESFS</sequence>
<evidence type="ECO:0000256" key="1">
    <source>
        <dbReference type="SAM" id="MobiDB-lite"/>
    </source>
</evidence>
<comment type="caution">
    <text evidence="2">The sequence shown here is derived from an EMBL/GenBank/DDBJ whole genome shotgun (WGS) entry which is preliminary data.</text>
</comment>
<accession>T0KYH0</accession>
<dbReference type="AlphaFoldDB" id="T0KYH0"/>
<feature type="compositionally biased region" description="Polar residues" evidence="1">
    <location>
        <begin position="1"/>
        <end position="10"/>
    </location>
</feature>
<evidence type="ECO:0000313" key="2">
    <source>
        <dbReference type="EMBL" id="EQB57548.1"/>
    </source>
</evidence>
<organism evidence="2 3">
    <name type="scientific">Colletotrichum gloeosporioides (strain Cg-14)</name>
    <name type="common">Anthracnose fungus</name>
    <name type="synonym">Glomerella cingulata</name>
    <dbReference type="NCBI Taxonomy" id="1237896"/>
    <lineage>
        <taxon>Eukaryota</taxon>
        <taxon>Fungi</taxon>
        <taxon>Dikarya</taxon>
        <taxon>Ascomycota</taxon>
        <taxon>Pezizomycotina</taxon>
        <taxon>Sordariomycetes</taxon>
        <taxon>Hypocreomycetidae</taxon>
        <taxon>Glomerellales</taxon>
        <taxon>Glomerellaceae</taxon>
        <taxon>Colletotrichum</taxon>
        <taxon>Colletotrichum gloeosporioides species complex</taxon>
    </lineage>
</organism>
<dbReference type="HOGENOM" id="CLU_2812171_0_0_1"/>
<evidence type="ECO:0000313" key="3">
    <source>
        <dbReference type="Proteomes" id="UP000015530"/>
    </source>
</evidence>